<dbReference type="PANTHER" id="PTHR47354">
    <property type="entry name" value="NADH OXIDOREDUCTASE HCR"/>
    <property type="match status" value="1"/>
</dbReference>
<feature type="domain" description="FAD-binding FR-type" evidence="8">
    <location>
        <begin position="1"/>
        <end position="80"/>
    </location>
</feature>
<keyword evidence="2" id="KW-0001">2Fe-2S</keyword>
<dbReference type="Gene3D" id="2.40.30.10">
    <property type="entry name" value="Translation factors"/>
    <property type="match status" value="1"/>
</dbReference>
<dbReference type="AlphaFoldDB" id="A0A5C8PBT7"/>
<feature type="domain" description="2Fe-2S ferredoxin-type" evidence="7">
    <location>
        <begin position="206"/>
        <end position="291"/>
    </location>
</feature>
<dbReference type="InterPro" id="IPR039261">
    <property type="entry name" value="FNR_nucleotide-bd"/>
</dbReference>
<keyword evidence="4" id="KW-0560">Oxidoreductase</keyword>
<dbReference type="SUPFAM" id="SSF63380">
    <property type="entry name" value="Riboflavin synthase domain-like"/>
    <property type="match status" value="1"/>
</dbReference>
<accession>A0A5C8PBT7</accession>
<dbReference type="InterPro" id="IPR017938">
    <property type="entry name" value="Riboflavin_synthase-like_b-brl"/>
</dbReference>
<dbReference type="GO" id="GO:0016491">
    <property type="term" value="F:oxidoreductase activity"/>
    <property type="evidence" value="ECO:0007669"/>
    <property type="project" value="UniProtKB-KW"/>
</dbReference>
<dbReference type="PANTHER" id="PTHR47354:SF1">
    <property type="entry name" value="CARNITINE MONOOXYGENASE REDUCTASE SUBUNIT"/>
    <property type="match status" value="1"/>
</dbReference>
<evidence type="ECO:0000256" key="5">
    <source>
        <dbReference type="ARBA" id="ARBA00023004"/>
    </source>
</evidence>
<dbReference type="PROSITE" id="PS51085">
    <property type="entry name" value="2FE2S_FER_2"/>
    <property type="match status" value="1"/>
</dbReference>
<dbReference type="GO" id="GO:0046872">
    <property type="term" value="F:metal ion binding"/>
    <property type="evidence" value="ECO:0007669"/>
    <property type="project" value="UniProtKB-KW"/>
</dbReference>
<evidence type="ECO:0000259" key="7">
    <source>
        <dbReference type="PROSITE" id="PS51085"/>
    </source>
</evidence>
<proteinExistence type="predicted"/>
<keyword evidence="3" id="KW-0479">Metal-binding</keyword>
<dbReference type="InterPro" id="IPR050415">
    <property type="entry name" value="MRET"/>
</dbReference>
<dbReference type="SUPFAM" id="SSF54292">
    <property type="entry name" value="2Fe-2S ferredoxin-like"/>
    <property type="match status" value="1"/>
</dbReference>
<dbReference type="GO" id="GO:0051537">
    <property type="term" value="F:2 iron, 2 sulfur cluster binding"/>
    <property type="evidence" value="ECO:0007669"/>
    <property type="project" value="UniProtKB-KW"/>
</dbReference>
<name>A0A5C8PBT7_9HYPH</name>
<keyword evidence="10" id="KW-1185">Reference proteome</keyword>
<evidence type="ECO:0000313" key="9">
    <source>
        <dbReference type="EMBL" id="TXL71265.1"/>
    </source>
</evidence>
<evidence type="ECO:0000313" key="10">
    <source>
        <dbReference type="Proteomes" id="UP000321638"/>
    </source>
</evidence>
<dbReference type="EMBL" id="VDUZ01000046">
    <property type="protein sequence ID" value="TXL71265.1"/>
    <property type="molecule type" value="Genomic_DNA"/>
</dbReference>
<evidence type="ECO:0000256" key="6">
    <source>
        <dbReference type="ARBA" id="ARBA00023014"/>
    </source>
</evidence>
<evidence type="ECO:0000256" key="4">
    <source>
        <dbReference type="ARBA" id="ARBA00023002"/>
    </source>
</evidence>
<sequence>MRALGGALPPFTAGAHIDVHLPTGLSRSYSLLNAPEERHRYVIGVAREPDSRGGSRYLHESVLPGERLVISAPRNLFALDEAAAHSVLIAGGIGVTPMLSMAKRLDRLGKSWQLHYCCRTRSMAAFLDDIAAHGDRVDLRVDDEHAGFLDIAALIRSTADAHFYCCGPKPMLAAFNSAVAATGLPPARAHVEYFQPVDDGPPPGGFLIELARSGRVLTVPPGKSILETVQAAGIAATSSCEAGICGECQVTVLGGTPDHRDLVLSDAERAANTAMMICCSGAKSEKLVLDL</sequence>
<comment type="caution">
    <text evidence="9">The sequence shown here is derived from an EMBL/GenBank/DDBJ whole genome shotgun (WGS) entry which is preliminary data.</text>
</comment>
<dbReference type="SUPFAM" id="SSF52343">
    <property type="entry name" value="Ferredoxin reductase-like, C-terminal NADP-linked domain"/>
    <property type="match status" value="1"/>
</dbReference>
<keyword evidence="1" id="KW-0285">Flavoprotein</keyword>
<dbReference type="PROSITE" id="PS51384">
    <property type="entry name" value="FAD_FR"/>
    <property type="match status" value="1"/>
</dbReference>
<dbReference type="InterPro" id="IPR017927">
    <property type="entry name" value="FAD-bd_FR_type"/>
</dbReference>
<evidence type="ECO:0000256" key="3">
    <source>
        <dbReference type="ARBA" id="ARBA00022723"/>
    </source>
</evidence>
<dbReference type="InterPro" id="IPR012675">
    <property type="entry name" value="Beta-grasp_dom_sf"/>
</dbReference>
<dbReference type="OrthoDB" id="9792185at2"/>
<dbReference type="InterPro" id="IPR001041">
    <property type="entry name" value="2Fe-2S_ferredoxin-type"/>
</dbReference>
<dbReference type="InterPro" id="IPR036010">
    <property type="entry name" value="2Fe-2S_ferredoxin-like_sf"/>
</dbReference>
<dbReference type="Pfam" id="PF00111">
    <property type="entry name" value="Fer2"/>
    <property type="match status" value="1"/>
</dbReference>
<reference evidence="9 10" key="1">
    <citation type="submission" date="2019-06" db="EMBL/GenBank/DDBJ databases">
        <title>New taxonomy in bacterial strain CC-CFT640, isolated from vineyard.</title>
        <authorList>
            <person name="Lin S.-Y."/>
            <person name="Tsai C.-F."/>
            <person name="Young C.-C."/>
        </authorList>
    </citation>
    <scope>NUCLEOTIDE SEQUENCE [LARGE SCALE GENOMIC DNA]</scope>
    <source>
        <strain evidence="9 10">CC-CFT640</strain>
    </source>
</reference>
<protein>
    <submittedName>
        <fullName evidence="9">Oxidoreductase</fullName>
    </submittedName>
</protein>
<dbReference type="PRINTS" id="PR00409">
    <property type="entry name" value="PHDIOXRDTASE"/>
</dbReference>
<gene>
    <name evidence="9" type="ORF">FHP25_30775</name>
</gene>
<keyword evidence="6" id="KW-0411">Iron-sulfur</keyword>
<dbReference type="Gene3D" id="3.10.20.30">
    <property type="match status" value="1"/>
</dbReference>
<evidence type="ECO:0000259" key="8">
    <source>
        <dbReference type="PROSITE" id="PS51384"/>
    </source>
</evidence>
<evidence type="ECO:0000256" key="1">
    <source>
        <dbReference type="ARBA" id="ARBA00022630"/>
    </source>
</evidence>
<dbReference type="Gene3D" id="3.40.50.80">
    <property type="entry name" value="Nucleotide-binding domain of ferredoxin-NADP reductase (FNR) module"/>
    <property type="match status" value="1"/>
</dbReference>
<keyword evidence="5" id="KW-0408">Iron</keyword>
<organism evidence="9 10">
    <name type="scientific">Vineibacter terrae</name>
    <dbReference type="NCBI Taxonomy" id="2586908"/>
    <lineage>
        <taxon>Bacteria</taxon>
        <taxon>Pseudomonadati</taxon>
        <taxon>Pseudomonadota</taxon>
        <taxon>Alphaproteobacteria</taxon>
        <taxon>Hyphomicrobiales</taxon>
        <taxon>Vineibacter</taxon>
    </lineage>
</organism>
<evidence type="ECO:0000256" key="2">
    <source>
        <dbReference type="ARBA" id="ARBA00022714"/>
    </source>
</evidence>
<dbReference type="Proteomes" id="UP000321638">
    <property type="component" value="Unassembled WGS sequence"/>
</dbReference>
<dbReference type="CDD" id="cd06185">
    <property type="entry name" value="PDR_like"/>
    <property type="match status" value="1"/>
</dbReference>
<dbReference type="CDD" id="cd00207">
    <property type="entry name" value="fer2"/>
    <property type="match status" value="1"/>
</dbReference>